<protein>
    <submittedName>
        <fullName evidence="2">Uncharacterized protein</fullName>
    </submittedName>
</protein>
<reference evidence="2 3" key="1">
    <citation type="submission" date="2016-02" db="EMBL/GenBank/DDBJ databases">
        <title>Genome analysis of coral dinoflagellate symbionts highlights evolutionary adaptations to a symbiotic lifestyle.</title>
        <authorList>
            <person name="Aranda M."/>
            <person name="Li Y."/>
            <person name="Liew Y.J."/>
            <person name="Baumgarten S."/>
            <person name="Simakov O."/>
            <person name="Wilson M."/>
            <person name="Piel J."/>
            <person name="Ashoor H."/>
            <person name="Bougouffa S."/>
            <person name="Bajic V.B."/>
            <person name="Ryu T."/>
            <person name="Ravasi T."/>
            <person name="Bayer T."/>
            <person name="Micklem G."/>
            <person name="Kim H."/>
            <person name="Bhak J."/>
            <person name="Lajeunesse T.C."/>
            <person name="Voolstra C.R."/>
        </authorList>
    </citation>
    <scope>NUCLEOTIDE SEQUENCE [LARGE SCALE GENOMIC DNA]</scope>
    <source>
        <strain evidence="2 3">CCMP2467</strain>
    </source>
</reference>
<dbReference type="Proteomes" id="UP000186817">
    <property type="component" value="Unassembled WGS sequence"/>
</dbReference>
<feature type="compositionally biased region" description="Basic and acidic residues" evidence="1">
    <location>
        <begin position="644"/>
        <end position="657"/>
    </location>
</feature>
<feature type="region of interest" description="Disordered" evidence="1">
    <location>
        <begin position="498"/>
        <end position="626"/>
    </location>
</feature>
<dbReference type="OrthoDB" id="425007at2759"/>
<evidence type="ECO:0000313" key="2">
    <source>
        <dbReference type="EMBL" id="OLP93674.1"/>
    </source>
</evidence>
<feature type="compositionally biased region" description="Basic and acidic residues" evidence="1">
    <location>
        <begin position="505"/>
        <end position="522"/>
    </location>
</feature>
<feature type="compositionally biased region" description="Basic and acidic residues" evidence="1">
    <location>
        <begin position="589"/>
        <end position="622"/>
    </location>
</feature>
<feature type="compositionally biased region" description="Low complexity" evidence="1">
    <location>
        <begin position="372"/>
        <end position="391"/>
    </location>
</feature>
<comment type="caution">
    <text evidence="2">The sequence shown here is derived from an EMBL/GenBank/DDBJ whole genome shotgun (WGS) entry which is preliminary data.</text>
</comment>
<feature type="compositionally biased region" description="Basic and acidic residues" evidence="1">
    <location>
        <begin position="1142"/>
        <end position="1154"/>
    </location>
</feature>
<keyword evidence="3" id="KW-1185">Reference proteome</keyword>
<feature type="region of interest" description="Disordered" evidence="1">
    <location>
        <begin position="344"/>
        <end position="400"/>
    </location>
</feature>
<feature type="region of interest" description="Disordered" evidence="1">
    <location>
        <begin position="644"/>
        <end position="756"/>
    </location>
</feature>
<feature type="region of interest" description="Disordered" evidence="1">
    <location>
        <begin position="1127"/>
        <end position="1154"/>
    </location>
</feature>
<feature type="compositionally biased region" description="Basic and acidic residues" evidence="1">
    <location>
        <begin position="569"/>
        <end position="578"/>
    </location>
</feature>
<organism evidence="2 3">
    <name type="scientific">Symbiodinium microadriaticum</name>
    <name type="common">Dinoflagellate</name>
    <name type="synonym">Zooxanthella microadriatica</name>
    <dbReference type="NCBI Taxonomy" id="2951"/>
    <lineage>
        <taxon>Eukaryota</taxon>
        <taxon>Sar</taxon>
        <taxon>Alveolata</taxon>
        <taxon>Dinophyceae</taxon>
        <taxon>Suessiales</taxon>
        <taxon>Symbiodiniaceae</taxon>
        <taxon>Symbiodinium</taxon>
    </lineage>
</organism>
<feature type="compositionally biased region" description="Basic and acidic residues" evidence="1">
    <location>
        <begin position="741"/>
        <end position="756"/>
    </location>
</feature>
<gene>
    <name evidence="2" type="ORF">AK812_SmicGene24383</name>
</gene>
<accession>A0A1Q9DEN8</accession>
<dbReference type="EMBL" id="LSRX01000573">
    <property type="protein sequence ID" value="OLP93674.1"/>
    <property type="molecule type" value="Genomic_DNA"/>
</dbReference>
<sequence>MAAVLKQLQGAQSFLKQVAALPSAPTLRRQQHASLLALLAKGLPFNATQAAAVLNEIVDDIWGEDLARGLRTAVAQSVSESTNGDLEPKKLGQDYTRFTEFLTEPQWLQLQATAAMEEAQAVLYPVLGRLGLRQPSEPTWGAIMTFLHLLLGLSFPEPVACYQELQKMKPNARKIMGKGGDPPVMVWKLPESYQKLPEQIQNLCFQDAVPVACKIARERLDFAALKVPLRKSDVRVQSAFQKNSSSSFGPDSALAQAVQTVQAVQLLMGLQPQHTAAAAPAVPQQKQMLALMDKDRETPAVAPVPASTGPAAREESVFPAATADPPAELSSDVPGELQKLRAELAQPQSQPQPCKRPAAAPAQTNKKRPAPAEKTATQKKPAAAAAAASAPVGRDAGKLRPGSAEEFSWRLAQGIPEDVLNKFRMGCSKCYGLQGEVRAGYGRCTATSPGYGRRGCAASACAVMAQRERRTRENIRQMCRDGADDKTDHKCAAMAQTTRLAMSPLEEKKKREPTATADKETEASESEEEDSDQTVPDPPPEAANAPPTTATAKAGTPAEGLSRPSTPERGPEKHRPSTPERGPGKQRHRTPERGRRKTTPERYHRDRRPERGPERKPRDRHSQRCLSWRLYARGGRSWRECEHLATQRHADWQRGDASESDCESLLEDLLSGGRGHSPQRRRGPGRPFKEGKGREKVSVKTEQHEDEELPKGKKRAAKKTEEKKRKKKKRKSPSLSPAKPEQFRDPRDPPDPSDDAAKQKLLTAMWETTMTVVLRGRCWKDLVFSPALAARRRMSPKNFVFPAGTQTSSIIYDMLQSLERLRISKKDAAVQLAALQRVLDCYAAAQQKESHKRHLVWMSTTVTALECLLQGVDATRCLQGPPAEELEPYLDLRIPEDTECTDIALCMELLGSTQCFLGSDAFACYRWFENHILHQHPQGIAKVVKVVGFLWMAETLQLEVAQQEPATRGKCHDCDQEFDTAELLGRWSKKQCKKCKSLSLKLWRHLGAWDSFAKFDEKERVQFFRKSNGCAEWATVQSNFTESLTRQRVSETRCETGGSYLPASVLLTQGYTQDVIDACSDTEDNPKLGGKTYRLSVHSEYTTEVERTVREEVLKRIKEIAQNKSKKVPKDWDVQAGQPGQQKKDKEANTERQNKATVSLAKNALPLLSATWCALTAATATGTPEGLDEATRSQVPEFLKKLGDWKQACEKTLAEKENTAEPLQTLPFGKEEWKPTCKAANEVVKGVKVCKAENARGKREARAAKKREADLLNPGCFNSGAAGNGKEPAKRRRASEIMAAERYARDIFLLANEPQAAAALWECLSPSDRSALQAAHWWLHADLRWFLFGLEAVYDDSDTEAAERAEERSVLDCVRNVSQRETARVVMRNEEKAPGHRDCDRYREVYPMLSSIQVAEKGTDKILQLPVLKLDLALQARCRKLRGLADLLAHHMRKEAVEGLDGILYVDEAVPGNVLRPDNNRKGYLAHFSWTALGRGLAQSSSWVTVGFVRHKTIDRVSGGLASYMHALAMFLEDCLTGVPLEDSCNVPYLLRARKVYLLGDEGALKATVGSKGASGMRPCLKCQNAVSKQHRQAVSLVCIDEPDVAKFQPMRQDRLDAIMQHLRTATSSAEYERDCKLLGWYLIPRSLSSSPGSLVNVIDSAYDPMHCLWSNGVVNVEVGLFLERAAAQGLQKTMLERLAALAWKCGANSSAQAVLDQRLLVFGADYKGSATQCALLLPLLTYFAETVFGDCESLAQEIKKILGTDSFLCSDSLLLEGGILHRGTYILSTVKGIMVPWTLSNSTNDKVTLLH</sequence>
<evidence type="ECO:0000313" key="3">
    <source>
        <dbReference type="Proteomes" id="UP000186817"/>
    </source>
</evidence>
<feature type="compositionally biased region" description="Basic and acidic residues" evidence="1">
    <location>
        <begin position="687"/>
        <end position="703"/>
    </location>
</feature>
<evidence type="ECO:0000256" key="1">
    <source>
        <dbReference type="SAM" id="MobiDB-lite"/>
    </source>
</evidence>
<proteinExistence type="predicted"/>
<feature type="compositionally biased region" description="Acidic residues" evidence="1">
    <location>
        <begin position="523"/>
        <end position="532"/>
    </location>
</feature>
<name>A0A1Q9DEN8_SYMMI</name>
<feature type="compositionally biased region" description="Low complexity" evidence="1">
    <location>
        <begin position="542"/>
        <end position="558"/>
    </location>
</feature>